<keyword evidence="2" id="KW-1185">Reference proteome</keyword>
<accession>A0A2I1FSX8</accession>
<organism evidence="1 2">
    <name type="scientific">Rhizophagus irregularis</name>
    <dbReference type="NCBI Taxonomy" id="588596"/>
    <lineage>
        <taxon>Eukaryota</taxon>
        <taxon>Fungi</taxon>
        <taxon>Fungi incertae sedis</taxon>
        <taxon>Mucoromycota</taxon>
        <taxon>Glomeromycotina</taxon>
        <taxon>Glomeromycetes</taxon>
        <taxon>Glomerales</taxon>
        <taxon>Glomeraceae</taxon>
        <taxon>Rhizophagus</taxon>
    </lineage>
</organism>
<protein>
    <submittedName>
        <fullName evidence="1">Uncharacterized protein</fullName>
    </submittedName>
</protein>
<reference evidence="1 2" key="1">
    <citation type="submission" date="2015-10" db="EMBL/GenBank/DDBJ databases">
        <title>Genome analyses suggest a sexual origin of heterokaryosis in a supposedly ancient asexual fungus.</title>
        <authorList>
            <person name="Ropars J."/>
            <person name="Sedzielewska K."/>
            <person name="Noel J."/>
            <person name="Charron P."/>
            <person name="Farinelli L."/>
            <person name="Marton T."/>
            <person name="Kruger M."/>
            <person name="Pelin A."/>
            <person name="Brachmann A."/>
            <person name="Corradi N."/>
        </authorList>
    </citation>
    <scope>NUCLEOTIDE SEQUENCE [LARGE SCALE GENOMIC DNA]</scope>
    <source>
        <strain evidence="1 2">A4</strain>
    </source>
</reference>
<evidence type="ECO:0000313" key="2">
    <source>
        <dbReference type="Proteomes" id="UP000234323"/>
    </source>
</evidence>
<gene>
    <name evidence="1" type="ORF">RhiirA4_536484</name>
</gene>
<dbReference type="VEuPathDB" id="FungiDB:FUN_007956"/>
<sequence length="186" mass="21024">MQAKSSKDSSTFPSLEYFLPDNEYDSDDFDFLGYDLVAEQNEIFIIVPNISRANVTDNNPLRENGFILYISKESIFLGKILSLYRSISMRYAYVSFSQDIDSLSYISVATFVNTDGNLFSQICKSGGNIFAHITPKQVIYHFDNSCLDINNVASLPGRPCLEGNSWEIFNFFSQKHVISVIVTIFG</sequence>
<dbReference type="Proteomes" id="UP000234323">
    <property type="component" value="Unassembled WGS sequence"/>
</dbReference>
<evidence type="ECO:0000313" key="1">
    <source>
        <dbReference type="EMBL" id="PKY37490.1"/>
    </source>
</evidence>
<dbReference type="VEuPathDB" id="FungiDB:RhiirA1_424236"/>
<dbReference type="VEuPathDB" id="FungiDB:RhiirFUN_015036"/>
<comment type="caution">
    <text evidence="1">The sequence shown here is derived from an EMBL/GenBank/DDBJ whole genome shotgun (WGS) entry which is preliminary data.</text>
</comment>
<dbReference type="AlphaFoldDB" id="A0A2I1FSX8"/>
<proteinExistence type="predicted"/>
<dbReference type="EMBL" id="LLXI01000003">
    <property type="protein sequence ID" value="PKY37490.1"/>
    <property type="molecule type" value="Genomic_DNA"/>
</dbReference>
<name>A0A2I1FSX8_9GLOM</name>